<proteinExistence type="predicted"/>
<keyword evidence="2 4" id="KW-0012">Acyltransferase</keyword>
<feature type="domain" description="N-acetyltransferase" evidence="3">
    <location>
        <begin position="2"/>
        <end position="150"/>
    </location>
</feature>
<dbReference type="GO" id="GO:0016747">
    <property type="term" value="F:acyltransferase activity, transferring groups other than amino-acyl groups"/>
    <property type="evidence" value="ECO:0007669"/>
    <property type="project" value="InterPro"/>
</dbReference>
<dbReference type="CDD" id="cd04301">
    <property type="entry name" value="NAT_SF"/>
    <property type="match status" value="1"/>
</dbReference>
<dbReference type="InterPro" id="IPR016181">
    <property type="entry name" value="Acyl_CoA_acyltransferase"/>
</dbReference>
<gene>
    <name evidence="4" type="primary">ysnE</name>
    <name evidence="4" type="ORF">PFRI_18360</name>
</gene>
<dbReference type="EC" id="2.3.1.-" evidence="4"/>
<dbReference type="InterPro" id="IPR050832">
    <property type="entry name" value="Bact_Acetyltransf"/>
</dbReference>
<keyword evidence="1 4" id="KW-0808">Transferase</keyword>
<evidence type="ECO:0000259" key="3">
    <source>
        <dbReference type="PROSITE" id="PS51186"/>
    </source>
</evidence>
<evidence type="ECO:0000256" key="2">
    <source>
        <dbReference type="ARBA" id="ARBA00023315"/>
    </source>
</evidence>
<dbReference type="PANTHER" id="PTHR43877:SF5">
    <property type="entry name" value="BLL8307 PROTEIN"/>
    <property type="match status" value="1"/>
</dbReference>
<dbReference type="PROSITE" id="PS51186">
    <property type="entry name" value="GNAT"/>
    <property type="match status" value="1"/>
</dbReference>
<comment type="caution">
    <text evidence="4">The sequence shown here is derived from an EMBL/GenBank/DDBJ whole genome shotgun (WGS) entry which is preliminary data.</text>
</comment>
<dbReference type="Pfam" id="PF00583">
    <property type="entry name" value="Acetyltransf_1"/>
    <property type="match status" value="1"/>
</dbReference>
<sequence>MVVVEPTSPRANGTQDLLELSHALMLSLFSPESCHFLDLDALEADNIHLFAARIGQDILGTGAIAIKDGYGEVKSMFTLEAARGKGVAAALLRQIEDTAREHDLLALKLETGDTLHAAHRLYERHGFTFCGPFGDYVAAPESLFMEKTLTEETP</sequence>
<dbReference type="InterPro" id="IPR000182">
    <property type="entry name" value="GNAT_dom"/>
</dbReference>
<protein>
    <submittedName>
        <fullName evidence="4">Putative N-acetyltransferase YsnE</fullName>
        <ecNumber evidence="4">2.3.1.-</ecNumber>
    </submittedName>
</protein>
<dbReference type="OrthoDB" id="9803233at2"/>
<dbReference type="STRING" id="696762.PFRI_18360"/>
<dbReference type="Proteomes" id="UP000184514">
    <property type="component" value="Unassembled WGS sequence"/>
</dbReference>
<dbReference type="EMBL" id="MLCB01000126">
    <property type="protein sequence ID" value="OJI93935.1"/>
    <property type="molecule type" value="Genomic_DNA"/>
</dbReference>
<accession>A0A1L9NXA8</accession>
<evidence type="ECO:0000256" key="1">
    <source>
        <dbReference type="ARBA" id="ARBA00022679"/>
    </source>
</evidence>
<dbReference type="Gene3D" id="3.40.630.30">
    <property type="match status" value="1"/>
</dbReference>
<organism evidence="4 5">
    <name type="scientific">Planktotalea frisia</name>
    <dbReference type="NCBI Taxonomy" id="696762"/>
    <lineage>
        <taxon>Bacteria</taxon>
        <taxon>Pseudomonadati</taxon>
        <taxon>Pseudomonadota</taxon>
        <taxon>Alphaproteobacteria</taxon>
        <taxon>Rhodobacterales</taxon>
        <taxon>Paracoccaceae</taxon>
        <taxon>Planktotalea</taxon>
    </lineage>
</organism>
<keyword evidence="5" id="KW-1185">Reference proteome</keyword>
<dbReference type="SUPFAM" id="SSF55729">
    <property type="entry name" value="Acyl-CoA N-acyltransferases (Nat)"/>
    <property type="match status" value="1"/>
</dbReference>
<reference evidence="4 5" key="1">
    <citation type="submission" date="2016-10" db="EMBL/GenBank/DDBJ databases">
        <title>Genome sequence of Planktotalea frisia SH6-1.</title>
        <authorList>
            <person name="Poehlein A."/>
            <person name="Bakenhus I."/>
            <person name="Voget S."/>
            <person name="Brinkhoff T."/>
            <person name="Simon M."/>
        </authorList>
    </citation>
    <scope>NUCLEOTIDE SEQUENCE [LARGE SCALE GENOMIC DNA]</scope>
    <source>
        <strain evidence="4 5">SH6-1</strain>
    </source>
</reference>
<evidence type="ECO:0000313" key="4">
    <source>
        <dbReference type="EMBL" id="OJI93935.1"/>
    </source>
</evidence>
<dbReference type="PANTHER" id="PTHR43877">
    <property type="entry name" value="AMINOALKYLPHOSPHONATE N-ACETYLTRANSFERASE-RELATED-RELATED"/>
    <property type="match status" value="1"/>
</dbReference>
<dbReference type="RefSeq" id="WP_072630405.1">
    <property type="nucleotide sequence ID" value="NZ_MLCB01000126.1"/>
</dbReference>
<dbReference type="AlphaFoldDB" id="A0A1L9NXA8"/>
<name>A0A1L9NXA8_9RHOB</name>
<evidence type="ECO:0000313" key="5">
    <source>
        <dbReference type="Proteomes" id="UP000184514"/>
    </source>
</evidence>